<proteinExistence type="predicted"/>
<organism evidence="2">
    <name type="scientific">bioreactor metagenome</name>
    <dbReference type="NCBI Taxonomy" id="1076179"/>
    <lineage>
        <taxon>unclassified sequences</taxon>
        <taxon>metagenomes</taxon>
        <taxon>ecological metagenomes</taxon>
    </lineage>
</organism>
<dbReference type="AlphaFoldDB" id="A0A644Y0I2"/>
<feature type="transmembrane region" description="Helical" evidence="1">
    <location>
        <begin position="155"/>
        <end position="178"/>
    </location>
</feature>
<comment type="caution">
    <text evidence="2">The sequence shown here is derived from an EMBL/GenBank/DDBJ whole genome shotgun (WGS) entry which is preliminary data.</text>
</comment>
<sequence>MTEYSLSHPSSPVRPVHDGLSVLFTLAVGIVLSAVVPVLLLDLNSDGRPAPWPLLGVLMLSGVLFTRAALGGERRLHEMVVWLYTYGFMGVAPVVQVELASLPGTTPSIDTSLVPTAGLLVLAGMVSFMVGGIVGQRGASAPVSVRGVDGRRTQVLTFLSCLVAAYYLVRVGPANLFTSRMHLESVRAGIWGDSPLGAIVYASTIMGLLVSFTAQMRLRWQEKQAGRTSLPLLPALTLIALLVCANPISTARYVFGTVALGVLGAFGAYRTIRGYRIISFLALLGLFFIFPVLDAFRYTTSGDRISLSLLSALAGGDFDSFAQVINALTYVRDMGVTWGHQMLGVVLFWVPRSLWSGKPLDSGPLLAVHQGYGFTNLSAPLWAEFYLNWGWVGVIGGMFLFGMWVRRADQRANILLGRSPVPGPWTAIIPFYLLIVLRGSLLQAMTYLVIVVIGGWFVRQGAQSRVD</sequence>
<feature type="transmembrane region" description="Helical" evidence="1">
    <location>
        <begin position="415"/>
        <end position="435"/>
    </location>
</feature>
<feature type="transmembrane region" description="Helical" evidence="1">
    <location>
        <begin position="82"/>
        <end position="101"/>
    </location>
</feature>
<feature type="transmembrane region" description="Helical" evidence="1">
    <location>
        <begin position="254"/>
        <end position="272"/>
    </location>
</feature>
<feature type="transmembrane region" description="Helical" evidence="1">
    <location>
        <begin position="279"/>
        <end position="298"/>
    </location>
</feature>
<feature type="transmembrane region" description="Helical" evidence="1">
    <location>
        <begin position="52"/>
        <end position="70"/>
    </location>
</feature>
<evidence type="ECO:0000256" key="1">
    <source>
        <dbReference type="SAM" id="Phobius"/>
    </source>
</evidence>
<feature type="transmembrane region" description="Helical" evidence="1">
    <location>
        <begin position="20"/>
        <end position="40"/>
    </location>
</feature>
<dbReference type="EMBL" id="VSSQ01003717">
    <property type="protein sequence ID" value="MPM22022.1"/>
    <property type="molecule type" value="Genomic_DNA"/>
</dbReference>
<keyword evidence="1" id="KW-1133">Transmembrane helix</keyword>
<evidence type="ECO:0008006" key="3">
    <source>
        <dbReference type="Google" id="ProtNLM"/>
    </source>
</evidence>
<reference evidence="2" key="1">
    <citation type="submission" date="2019-08" db="EMBL/GenBank/DDBJ databases">
        <authorList>
            <person name="Kucharzyk K."/>
            <person name="Murdoch R.W."/>
            <person name="Higgins S."/>
            <person name="Loffler F."/>
        </authorList>
    </citation>
    <scope>NUCLEOTIDE SEQUENCE</scope>
</reference>
<feature type="transmembrane region" description="Helical" evidence="1">
    <location>
        <begin position="198"/>
        <end position="218"/>
    </location>
</feature>
<keyword evidence="1" id="KW-0812">Transmembrane</keyword>
<gene>
    <name evidence="2" type="ORF">SDC9_68472</name>
</gene>
<feature type="transmembrane region" description="Helical" evidence="1">
    <location>
        <begin position="230"/>
        <end position="248"/>
    </location>
</feature>
<feature type="transmembrane region" description="Helical" evidence="1">
    <location>
        <begin position="385"/>
        <end position="403"/>
    </location>
</feature>
<protein>
    <recommendedName>
        <fullName evidence="3">Oligosaccharide repeat unit polymerase</fullName>
    </recommendedName>
</protein>
<accession>A0A644Y0I2</accession>
<feature type="transmembrane region" description="Helical" evidence="1">
    <location>
        <begin position="113"/>
        <end position="134"/>
    </location>
</feature>
<evidence type="ECO:0000313" key="2">
    <source>
        <dbReference type="EMBL" id="MPM22022.1"/>
    </source>
</evidence>
<keyword evidence="1" id="KW-0472">Membrane</keyword>
<name>A0A644Y0I2_9ZZZZ</name>
<feature type="transmembrane region" description="Helical" evidence="1">
    <location>
        <begin position="441"/>
        <end position="458"/>
    </location>
</feature>